<evidence type="ECO:0000256" key="3">
    <source>
        <dbReference type="ARBA" id="ARBA00022741"/>
    </source>
</evidence>
<dbReference type="EMBL" id="JAUEPO010000001">
    <property type="protein sequence ID" value="KAK3336820.1"/>
    <property type="molecule type" value="Genomic_DNA"/>
</dbReference>
<dbReference type="PROSITE" id="PS50011">
    <property type="entry name" value="PROTEIN_KINASE_DOM"/>
    <property type="match status" value="1"/>
</dbReference>
<dbReference type="InterPro" id="IPR050660">
    <property type="entry name" value="NEK_Ser/Thr_kinase"/>
</dbReference>
<evidence type="ECO:0000256" key="1">
    <source>
        <dbReference type="ARBA" id="ARBA00010886"/>
    </source>
</evidence>
<dbReference type="PROSITE" id="PS00108">
    <property type="entry name" value="PROTEIN_KINASE_ST"/>
    <property type="match status" value="1"/>
</dbReference>
<sequence length="723" mass="79604">MDDLDLDLDDVILFLLPHKGEGFEGAAFATDLLENNQTTQHPSTRERGGTELPDEYGLLENTDCLVLRFSHGSRTSIGVVGGCAENAELAIQDIPGVSKFHLAFTFDDRNMPIARDLGSKGGTKVTYNGEPGERLSDFDWPLIGPSITKGRYPILNITDLVQFQVIMPCRDFMSPDYIEKVKQFRVGTGDPENLFASLIIRSAQGTRLPTGQQTPPTGPRSGPILYKERLGKGSFGVVMYVWNVATRDEYVVKKPRQKLIDTGKVSMESWTNEFNIMRSISHEHIVVFRDATFDPYPQLEFEYMPGGSLDKYTDLSAVESTQILCQLSSALEYPHNQKPSIGHRDIKPENVLVSERTVNGIRVKFGDFGLSKAADVLKTCCGTTLYAAPEIHLKMARVKGAANNTYDVAVDIWSLGVLGVFLLCGGLPVHKNEWIGDAFAWIHAVVNHVVEVYERQDGEILWLIIDSMLVEDPEERSSADYVHDEAVKILQSMVNNKPNNDDDDDGGDGSTTPRPSSMPTAQPAVGSEDDTEEASTFRLVIQPALDGPSMSIRETVEGLYEESLMENHSHATSTTDSEEEERERLDAPSPETQLSLAPEGARPLSLGSTVNGLLWDPADSAMASLTSNHGNEASEFNTGEHDEGDNVSFLVQFEEVQGEGAGAVDAPGGRQPMRKRTRPEKRSSSSLSLPRSYTHPFSSVEQRGTRSPAPKRSKIEEERGARP</sequence>
<feature type="compositionally biased region" description="Polar residues" evidence="7">
    <location>
        <begin position="510"/>
        <end position="520"/>
    </location>
</feature>
<dbReference type="InterPro" id="IPR017441">
    <property type="entry name" value="Protein_kinase_ATP_BS"/>
</dbReference>
<dbReference type="InterPro" id="IPR000719">
    <property type="entry name" value="Prot_kinase_dom"/>
</dbReference>
<dbReference type="InterPro" id="IPR008271">
    <property type="entry name" value="Ser/Thr_kinase_AS"/>
</dbReference>
<keyword evidence="2" id="KW-0808">Transferase</keyword>
<dbReference type="PANTHER" id="PTHR43671:SF103">
    <property type="entry name" value="KINASE, PUTATIVE-RELATED"/>
    <property type="match status" value="1"/>
</dbReference>
<dbReference type="PROSITE" id="PS00107">
    <property type="entry name" value="PROTEIN_KINASE_ATP"/>
    <property type="match status" value="1"/>
</dbReference>
<feature type="compositionally biased region" description="Basic and acidic residues" evidence="7">
    <location>
        <begin position="713"/>
        <end position="723"/>
    </location>
</feature>
<dbReference type="CDD" id="cd00060">
    <property type="entry name" value="FHA"/>
    <property type="match status" value="1"/>
</dbReference>
<feature type="binding site" evidence="6">
    <location>
        <position position="254"/>
    </location>
    <ligand>
        <name>ATP</name>
        <dbReference type="ChEBI" id="CHEBI:30616"/>
    </ligand>
</feature>
<evidence type="ECO:0000259" key="8">
    <source>
        <dbReference type="PROSITE" id="PS50011"/>
    </source>
</evidence>
<feature type="compositionally biased region" description="Polar residues" evidence="7">
    <location>
        <begin position="624"/>
        <end position="637"/>
    </location>
</feature>
<dbReference type="Gene3D" id="1.10.510.10">
    <property type="entry name" value="Transferase(Phosphotransferase) domain 1"/>
    <property type="match status" value="1"/>
</dbReference>
<dbReference type="InterPro" id="IPR008984">
    <property type="entry name" value="SMAD_FHA_dom_sf"/>
</dbReference>
<dbReference type="PANTHER" id="PTHR43671">
    <property type="entry name" value="SERINE/THREONINE-PROTEIN KINASE NEK"/>
    <property type="match status" value="1"/>
</dbReference>
<dbReference type="AlphaFoldDB" id="A0AAE0J5A3"/>
<accession>A0AAE0J5A3</accession>
<evidence type="ECO:0000256" key="5">
    <source>
        <dbReference type="ARBA" id="ARBA00022840"/>
    </source>
</evidence>
<comment type="caution">
    <text evidence="9">The sequence shown here is derived from an EMBL/GenBank/DDBJ whole genome shotgun (WGS) entry which is preliminary data.</text>
</comment>
<dbReference type="SUPFAM" id="SSF49879">
    <property type="entry name" value="SMAD/FHA domain"/>
    <property type="match status" value="1"/>
</dbReference>
<evidence type="ECO:0000256" key="2">
    <source>
        <dbReference type="ARBA" id="ARBA00022679"/>
    </source>
</evidence>
<feature type="region of interest" description="Disordered" evidence="7">
    <location>
        <begin position="655"/>
        <end position="723"/>
    </location>
</feature>
<feature type="region of interest" description="Disordered" evidence="7">
    <location>
        <begin position="624"/>
        <end position="643"/>
    </location>
</feature>
<evidence type="ECO:0000256" key="7">
    <source>
        <dbReference type="SAM" id="MobiDB-lite"/>
    </source>
</evidence>
<dbReference type="SMART" id="SM00220">
    <property type="entry name" value="S_TKc"/>
    <property type="match status" value="1"/>
</dbReference>
<name>A0AAE0J5A3_9PEZI</name>
<feature type="region of interest" description="Disordered" evidence="7">
    <location>
        <begin position="494"/>
        <end position="534"/>
    </location>
</feature>
<keyword evidence="10" id="KW-1185">Reference proteome</keyword>
<dbReference type="Pfam" id="PF00069">
    <property type="entry name" value="Pkinase"/>
    <property type="match status" value="1"/>
</dbReference>
<dbReference type="GO" id="GO:0004674">
    <property type="term" value="F:protein serine/threonine kinase activity"/>
    <property type="evidence" value="ECO:0007669"/>
    <property type="project" value="TreeGrafter"/>
</dbReference>
<protein>
    <submittedName>
        <fullName evidence="9">Kinase-like domain-containing protein</fullName>
    </submittedName>
</protein>
<keyword evidence="5 6" id="KW-0067">ATP-binding</keyword>
<reference evidence="9" key="2">
    <citation type="submission" date="2023-06" db="EMBL/GenBank/DDBJ databases">
        <authorList>
            <consortium name="Lawrence Berkeley National Laboratory"/>
            <person name="Haridas S."/>
            <person name="Hensen N."/>
            <person name="Bonometti L."/>
            <person name="Westerberg I."/>
            <person name="Brannstrom I.O."/>
            <person name="Guillou S."/>
            <person name="Cros-Aarteil S."/>
            <person name="Calhoun S."/>
            <person name="Kuo A."/>
            <person name="Mondo S."/>
            <person name="Pangilinan J."/>
            <person name="Riley R."/>
            <person name="Labutti K."/>
            <person name="Andreopoulos B."/>
            <person name="Lipzen A."/>
            <person name="Chen C."/>
            <person name="Yanf M."/>
            <person name="Daum C."/>
            <person name="Ng V."/>
            <person name="Clum A."/>
            <person name="Steindorff A."/>
            <person name="Ohm R."/>
            <person name="Martin F."/>
            <person name="Silar P."/>
            <person name="Natvig D."/>
            <person name="Lalanne C."/>
            <person name="Gautier V."/>
            <person name="Ament-Velasquez S.L."/>
            <person name="Kruys A."/>
            <person name="Hutchinson M.I."/>
            <person name="Powell A.J."/>
            <person name="Barry K."/>
            <person name="Miller A.N."/>
            <person name="Grigoriev I.V."/>
            <person name="Debuchy R."/>
            <person name="Gladieux P."/>
            <person name="Thoren M.H."/>
            <person name="Johannesson H."/>
        </authorList>
    </citation>
    <scope>NUCLEOTIDE SEQUENCE</scope>
    <source>
        <strain evidence="9">SMH4131-1</strain>
    </source>
</reference>
<keyword evidence="4 9" id="KW-0418">Kinase</keyword>
<feature type="domain" description="Protein kinase" evidence="8">
    <location>
        <begin position="224"/>
        <end position="490"/>
    </location>
</feature>
<evidence type="ECO:0000313" key="10">
    <source>
        <dbReference type="Proteomes" id="UP001286456"/>
    </source>
</evidence>
<feature type="region of interest" description="Disordered" evidence="7">
    <location>
        <begin position="563"/>
        <end position="603"/>
    </location>
</feature>
<evidence type="ECO:0000313" key="9">
    <source>
        <dbReference type="EMBL" id="KAK3336820.1"/>
    </source>
</evidence>
<evidence type="ECO:0000256" key="6">
    <source>
        <dbReference type="PROSITE-ProRule" id="PRU10141"/>
    </source>
</evidence>
<proteinExistence type="inferred from homology"/>
<dbReference type="InterPro" id="IPR011009">
    <property type="entry name" value="Kinase-like_dom_sf"/>
</dbReference>
<reference evidence="9" key="1">
    <citation type="journal article" date="2023" name="Mol. Phylogenet. Evol.">
        <title>Genome-scale phylogeny and comparative genomics of the fungal order Sordariales.</title>
        <authorList>
            <person name="Hensen N."/>
            <person name="Bonometti L."/>
            <person name="Westerberg I."/>
            <person name="Brannstrom I.O."/>
            <person name="Guillou S."/>
            <person name="Cros-Aarteil S."/>
            <person name="Calhoun S."/>
            <person name="Haridas S."/>
            <person name="Kuo A."/>
            <person name="Mondo S."/>
            <person name="Pangilinan J."/>
            <person name="Riley R."/>
            <person name="LaButti K."/>
            <person name="Andreopoulos B."/>
            <person name="Lipzen A."/>
            <person name="Chen C."/>
            <person name="Yan M."/>
            <person name="Daum C."/>
            <person name="Ng V."/>
            <person name="Clum A."/>
            <person name="Steindorff A."/>
            <person name="Ohm R.A."/>
            <person name="Martin F."/>
            <person name="Silar P."/>
            <person name="Natvig D.O."/>
            <person name="Lalanne C."/>
            <person name="Gautier V."/>
            <person name="Ament-Velasquez S.L."/>
            <person name="Kruys A."/>
            <person name="Hutchinson M.I."/>
            <person name="Powell A.J."/>
            <person name="Barry K."/>
            <person name="Miller A.N."/>
            <person name="Grigoriev I.V."/>
            <person name="Debuchy R."/>
            <person name="Gladieux P."/>
            <person name="Hiltunen Thoren M."/>
            <person name="Johannesson H."/>
        </authorList>
    </citation>
    <scope>NUCLEOTIDE SEQUENCE</scope>
    <source>
        <strain evidence="9">SMH4131-1</strain>
    </source>
</reference>
<dbReference type="Proteomes" id="UP001286456">
    <property type="component" value="Unassembled WGS sequence"/>
</dbReference>
<keyword evidence="3 6" id="KW-0547">Nucleotide-binding</keyword>
<gene>
    <name evidence="9" type="ORF">B0T19DRAFT_481278</name>
</gene>
<comment type="similarity">
    <text evidence="1">Belongs to the protein kinase superfamily. NEK Ser/Thr protein kinase family. NIMA subfamily.</text>
</comment>
<dbReference type="SUPFAM" id="SSF56112">
    <property type="entry name" value="Protein kinase-like (PK-like)"/>
    <property type="match status" value="1"/>
</dbReference>
<evidence type="ECO:0000256" key="4">
    <source>
        <dbReference type="ARBA" id="ARBA00022777"/>
    </source>
</evidence>
<dbReference type="GO" id="GO:0005524">
    <property type="term" value="F:ATP binding"/>
    <property type="evidence" value="ECO:0007669"/>
    <property type="project" value="UniProtKB-UniRule"/>
</dbReference>
<organism evidence="9 10">
    <name type="scientific">Cercophora scortea</name>
    <dbReference type="NCBI Taxonomy" id="314031"/>
    <lineage>
        <taxon>Eukaryota</taxon>
        <taxon>Fungi</taxon>
        <taxon>Dikarya</taxon>
        <taxon>Ascomycota</taxon>
        <taxon>Pezizomycotina</taxon>
        <taxon>Sordariomycetes</taxon>
        <taxon>Sordariomycetidae</taxon>
        <taxon>Sordariales</taxon>
        <taxon>Lasiosphaeriaceae</taxon>
        <taxon>Cercophora</taxon>
    </lineage>
</organism>